<keyword evidence="1" id="KW-0479">Metal-binding</keyword>
<gene>
    <name evidence="7 9" type="ORF">BDZ99DRAFT_575595</name>
</gene>
<evidence type="ECO:0000256" key="1">
    <source>
        <dbReference type="ARBA" id="ARBA00022723"/>
    </source>
</evidence>
<dbReference type="Proteomes" id="UP000504636">
    <property type="component" value="Unplaced"/>
</dbReference>
<feature type="domain" description="RING-type" evidence="6">
    <location>
        <begin position="95"/>
        <end position="152"/>
    </location>
</feature>
<sequence>MSNPVHRAQTTTAGASRQGRTSTSNKPTADKTDTPSGNRSQPVSIDSDEEMELSDDGNYSAGEDADFDDADFDDNYFGGEVSTANISSEDSQSKCYICKKEYDHPHGLPQERDVNHRPFMLLNCGHVFGHFCLNELYQDTKKFGQPQCPKCRVPVGDDDIEKLAH</sequence>
<dbReference type="InterPro" id="IPR013083">
    <property type="entry name" value="Znf_RING/FYVE/PHD"/>
</dbReference>
<dbReference type="PROSITE" id="PS50089">
    <property type="entry name" value="ZF_RING_2"/>
    <property type="match status" value="1"/>
</dbReference>
<dbReference type="Gene3D" id="3.30.40.10">
    <property type="entry name" value="Zinc/RING finger domain, C3HC4 (zinc finger)"/>
    <property type="match status" value="1"/>
</dbReference>
<dbReference type="Pfam" id="PF13445">
    <property type="entry name" value="zf-RING_UBOX"/>
    <property type="match status" value="1"/>
</dbReference>
<keyword evidence="8" id="KW-1185">Reference proteome</keyword>
<evidence type="ECO:0000313" key="7">
    <source>
        <dbReference type="EMBL" id="KAF2803919.1"/>
    </source>
</evidence>
<keyword evidence="3" id="KW-0862">Zinc</keyword>
<evidence type="ECO:0000256" key="4">
    <source>
        <dbReference type="PROSITE-ProRule" id="PRU00175"/>
    </source>
</evidence>
<dbReference type="EMBL" id="MU003715">
    <property type="protein sequence ID" value="KAF2803919.1"/>
    <property type="molecule type" value="Genomic_DNA"/>
</dbReference>
<proteinExistence type="predicted"/>
<dbReference type="GO" id="GO:0008270">
    <property type="term" value="F:zinc ion binding"/>
    <property type="evidence" value="ECO:0007669"/>
    <property type="project" value="UniProtKB-KW"/>
</dbReference>
<feature type="region of interest" description="Disordered" evidence="5">
    <location>
        <begin position="1"/>
        <end position="74"/>
    </location>
</feature>
<evidence type="ECO:0000256" key="5">
    <source>
        <dbReference type="SAM" id="MobiDB-lite"/>
    </source>
</evidence>
<reference evidence="9" key="2">
    <citation type="submission" date="2020-04" db="EMBL/GenBank/DDBJ databases">
        <authorList>
            <consortium name="NCBI Genome Project"/>
        </authorList>
    </citation>
    <scope>NUCLEOTIDE SEQUENCE</scope>
    <source>
        <strain evidence="9">CBS 304.34</strain>
    </source>
</reference>
<dbReference type="InterPro" id="IPR001841">
    <property type="entry name" value="Znf_RING"/>
</dbReference>
<organism evidence="7">
    <name type="scientific">Mytilinidion resinicola</name>
    <dbReference type="NCBI Taxonomy" id="574789"/>
    <lineage>
        <taxon>Eukaryota</taxon>
        <taxon>Fungi</taxon>
        <taxon>Dikarya</taxon>
        <taxon>Ascomycota</taxon>
        <taxon>Pezizomycotina</taxon>
        <taxon>Dothideomycetes</taxon>
        <taxon>Pleosporomycetidae</taxon>
        <taxon>Mytilinidiales</taxon>
        <taxon>Mytilinidiaceae</taxon>
        <taxon>Mytilinidion</taxon>
    </lineage>
</organism>
<evidence type="ECO:0000313" key="9">
    <source>
        <dbReference type="RefSeq" id="XP_033570883.1"/>
    </source>
</evidence>
<keyword evidence="2 4" id="KW-0863">Zinc-finger</keyword>
<evidence type="ECO:0000256" key="2">
    <source>
        <dbReference type="ARBA" id="ARBA00022771"/>
    </source>
</evidence>
<dbReference type="InterPro" id="IPR027370">
    <property type="entry name" value="Znf-RING_euk"/>
</dbReference>
<evidence type="ECO:0000256" key="3">
    <source>
        <dbReference type="ARBA" id="ARBA00022833"/>
    </source>
</evidence>
<dbReference type="SUPFAM" id="SSF57850">
    <property type="entry name" value="RING/U-box"/>
    <property type="match status" value="1"/>
</dbReference>
<feature type="compositionally biased region" description="Acidic residues" evidence="5">
    <location>
        <begin position="63"/>
        <end position="74"/>
    </location>
</feature>
<name>A0A6A6Y5L9_9PEZI</name>
<dbReference type="GeneID" id="54469381"/>
<dbReference type="RefSeq" id="XP_033570883.1">
    <property type="nucleotide sequence ID" value="XM_033728488.1"/>
</dbReference>
<feature type="compositionally biased region" description="Acidic residues" evidence="5">
    <location>
        <begin position="46"/>
        <end position="55"/>
    </location>
</feature>
<reference evidence="7 9" key="1">
    <citation type="journal article" date="2020" name="Stud. Mycol.">
        <title>101 Dothideomycetes genomes: a test case for predicting lifestyles and emergence of pathogens.</title>
        <authorList>
            <person name="Haridas S."/>
            <person name="Albert R."/>
            <person name="Binder M."/>
            <person name="Bloem J."/>
            <person name="Labutti K."/>
            <person name="Salamov A."/>
            <person name="Andreopoulos B."/>
            <person name="Baker S."/>
            <person name="Barry K."/>
            <person name="Bills G."/>
            <person name="Bluhm B."/>
            <person name="Cannon C."/>
            <person name="Castanera R."/>
            <person name="Culley D."/>
            <person name="Daum C."/>
            <person name="Ezra D."/>
            <person name="Gonzalez J."/>
            <person name="Henrissat B."/>
            <person name="Kuo A."/>
            <person name="Liang C."/>
            <person name="Lipzen A."/>
            <person name="Lutzoni F."/>
            <person name="Magnuson J."/>
            <person name="Mondo S."/>
            <person name="Nolan M."/>
            <person name="Ohm R."/>
            <person name="Pangilinan J."/>
            <person name="Park H.-J."/>
            <person name="Ramirez L."/>
            <person name="Alfaro M."/>
            <person name="Sun H."/>
            <person name="Tritt A."/>
            <person name="Yoshinaga Y."/>
            <person name="Zwiers L.-H."/>
            <person name="Turgeon B."/>
            <person name="Goodwin S."/>
            <person name="Spatafora J."/>
            <person name="Crous P."/>
            <person name="Grigoriev I."/>
        </authorList>
    </citation>
    <scope>NUCLEOTIDE SEQUENCE</scope>
    <source>
        <strain evidence="7 9">CBS 304.34</strain>
    </source>
</reference>
<dbReference type="OrthoDB" id="3946702at2759"/>
<protein>
    <recommendedName>
        <fullName evidence="6">RING-type domain-containing protein</fullName>
    </recommendedName>
</protein>
<accession>A0A6A6Y5L9</accession>
<reference evidence="9" key="3">
    <citation type="submission" date="2025-04" db="UniProtKB">
        <authorList>
            <consortium name="RefSeq"/>
        </authorList>
    </citation>
    <scope>IDENTIFICATION</scope>
    <source>
        <strain evidence="9">CBS 304.34</strain>
    </source>
</reference>
<dbReference type="AlphaFoldDB" id="A0A6A6Y5L9"/>
<feature type="compositionally biased region" description="Polar residues" evidence="5">
    <location>
        <begin position="34"/>
        <end position="44"/>
    </location>
</feature>
<evidence type="ECO:0000313" key="8">
    <source>
        <dbReference type="Proteomes" id="UP000504636"/>
    </source>
</evidence>
<feature type="compositionally biased region" description="Polar residues" evidence="5">
    <location>
        <begin position="1"/>
        <end position="27"/>
    </location>
</feature>
<evidence type="ECO:0000259" key="6">
    <source>
        <dbReference type="PROSITE" id="PS50089"/>
    </source>
</evidence>